<dbReference type="SUPFAM" id="SSF52242">
    <property type="entry name" value="Cobalamin (vitamin B12)-binding domain"/>
    <property type="match status" value="1"/>
</dbReference>
<dbReference type="RefSeq" id="WP_102331428.1">
    <property type="nucleotide sequence ID" value="NZ_CP058566.2"/>
</dbReference>
<comment type="cofactor">
    <cofactor evidence="1">
        <name>[4Fe-4S] cluster</name>
        <dbReference type="ChEBI" id="CHEBI:49883"/>
    </cofactor>
</comment>
<dbReference type="AlphaFoldDB" id="A0A2P5PA91"/>
<evidence type="ECO:0000256" key="2">
    <source>
        <dbReference type="ARBA" id="ARBA00022691"/>
    </source>
</evidence>
<evidence type="ECO:0000313" key="6">
    <source>
        <dbReference type="EMBL" id="PPD59194.1"/>
    </source>
</evidence>
<dbReference type="GO" id="GO:0003824">
    <property type="term" value="F:catalytic activity"/>
    <property type="evidence" value="ECO:0007669"/>
    <property type="project" value="InterPro"/>
</dbReference>
<keyword evidence="4" id="KW-0408">Iron</keyword>
<dbReference type="InterPro" id="IPR051198">
    <property type="entry name" value="BchE-like"/>
</dbReference>
<dbReference type="SFLD" id="SFLDG01082">
    <property type="entry name" value="B12-binding_domain_containing"/>
    <property type="match status" value="1"/>
</dbReference>
<dbReference type="SMART" id="SM00729">
    <property type="entry name" value="Elp3"/>
    <property type="match status" value="1"/>
</dbReference>
<dbReference type="Gene3D" id="1.10.10.1150">
    <property type="entry name" value="Coenzyme PQQ synthesis protein D (PqqD)"/>
    <property type="match status" value="1"/>
</dbReference>
<dbReference type="InterPro" id="IPR041881">
    <property type="entry name" value="PqqD_sf"/>
</dbReference>
<dbReference type="InterPro" id="IPR006638">
    <property type="entry name" value="Elp3/MiaA/NifB-like_rSAM"/>
</dbReference>
<proteinExistence type="predicted"/>
<protein>
    <submittedName>
        <fullName evidence="6">Radical SAM protein</fullName>
    </submittedName>
</protein>
<sequence>MKVLLAFPPQWVPFSPYLSLPTLASYLRAGGVEVIQKDLNVESYEYMLSRSYLRRIRHTILTQFNSLESLNELTIEQQKEYNDLFIAKCLLRKLVKQIDEAKGVYRDKEKYYDLNKLASAKRLIDSALEVISLAHSPTHFSLTTFEMSPGQNSIDDIERATADKSENLFVDFYASNFIEFAKKHQPDVIAISIVSNTQLIPGLTLSRMLKESGIKSHIVVGGTTITCLKDSLYRLGSKFGEYFDSAIFYEGERPLLELVRCLENKQHLGKVPNLMFLDNGKIVTNEINTTEDIDLLPTPEFDGLPLKLYFSPDLVLPILASRGCYWSKCAFCSHGLIYNGTFRTRSIDKLINDFRTLSLKYQTKNFAFSDECISPHTLRLLSEKLIEADVQIKYSLEARFEKQFTRSLYNRLAESGLKIIYFGFESGCERLLNFMHKGISLDTAVEVCRNAHDAGIWNHLFIFFGFPTETLTEAQETADFLILHKDIIRSFSGGSFVLSKGSEVSNHPENYGIVKEEIPNYEFQVTYDYATTLGISQQQAKTLSEEIVDKIYKEYPSNSLIDVLGQDNLLHYLIHFENTDPFLISATLPDKSLNKIIGGTKKQITGKSIPTLHEHIVCESVRYNILEIRNHITHSSGNNVIPRVTNIIYDIDSGMTREITQTAKEILDLCDGMTTVTRVAKALAAKYRQNVTYIQDECSSFLKEMISNNVVFLKN</sequence>
<dbReference type="InterPro" id="IPR007197">
    <property type="entry name" value="rSAM"/>
</dbReference>
<comment type="caution">
    <text evidence="6">The sequence shown here is derived from an EMBL/GenBank/DDBJ whole genome shotgun (WGS) entry which is preliminary data.</text>
</comment>
<dbReference type="PROSITE" id="PS51332">
    <property type="entry name" value="B12_BINDING"/>
    <property type="match status" value="1"/>
</dbReference>
<dbReference type="GO" id="GO:0031419">
    <property type="term" value="F:cobalamin binding"/>
    <property type="evidence" value="ECO:0007669"/>
    <property type="project" value="InterPro"/>
</dbReference>
<gene>
    <name evidence="6" type="ORF">JP09_000515</name>
</gene>
<dbReference type="InterPro" id="IPR023404">
    <property type="entry name" value="rSAM_horseshoe"/>
</dbReference>
<organism evidence="6 7">
    <name type="scientific">Dehalogenimonas etheniformans</name>
    <dbReference type="NCBI Taxonomy" id="1536648"/>
    <lineage>
        <taxon>Bacteria</taxon>
        <taxon>Bacillati</taxon>
        <taxon>Chloroflexota</taxon>
        <taxon>Dehalococcoidia</taxon>
        <taxon>Dehalococcoidales</taxon>
        <taxon>Dehalococcoidaceae</taxon>
        <taxon>Dehalogenimonas</taxon>
    </lineage>
</organism>
<accession>A0A2P5PA91</accession>
<dbReference type="Proteomes" id="UP000235653">
    <property type="component" value="Unassembled WGS sequence"/>
</dbReference>
<dbReference type="CDD" id="cd02065">
    <property type="entry name" value="B12-binding_like"/>
    <property type="match status" value="1"/>
</dbReference>
<keyword evidence="5" id="KW-0411">Iron-sulfur</keyword>
<dbReference type="SUPFAM" id="SSF102114">
    <property type="entry name" value="Radical SAM enzymes"/>
    <property type="match status" value="1"/>
</dbReference>
<dbReference type="OrthoDB" id="9801424at2"/>
<dbReference type="Pfam" id="PF04055">
    <property type="entry name" value="Radical_SAM"/>
    <property type="match status" value="1"/>
</dbReference>
<keyword evidence="7" id="KW-1185">Reference proteome</keyword>
<evidence type="ECO:0000256" key="1">
    <source>
        <dbReference type="ARBA" id="ARBA00001966"/>
    </source>
</evidence>
<dbReference type="InterPro" id="IPR006158">
    <property type="entry name" value="Cobalamin-bd"/>
</dbReference>
<dbReference type="GO" id="GO:0046872">
    <property type="term" value="F:metal ion binding"/>
    <property type="evidence" value="ECO:0007669"/>
    <property type="project" value="UniProtKB-KW"/>
</dbReference>
<dbReference type="Gene3D" id="3.40.50.280">
    <property type="entry name" value="Cobalamin-binding domain"/>
    <property type="match status" value="1"/>
</dbReference>
<evidence type="ECO:0000313" key="7">
    <source>
        <dbReference type="Proteomes" id="UP000235653"/>
    </source>
</evidence>
<keyword evidence="3" id="KW-0479">Metal-binding</keyword>
<dbReference type="GO" id="GO:0051536">
    <property type="term" value="F:iron-sulfur cluster binding"/>
    <property type="evidence" value="ECO:0007669"/>
    <property type="project" value="UniProtKB-KW"/>
</dbReference>
<dbReference type="InterPro" id="IPR008792">
    <property type="entry name" value="PQQD"/>
</dbReference>
<dbReference type="Gene3D" id="3.80.30.20">
    <property type="entry name" value="tm_1862 like domain"/>
    <property type="match status" value="1"/>
</dbReference>
<dbReference type="InterPro" id="IPR058240">
    <property type="entry name" value="rSAM_sf"/>
</dbReference>
<dbReference type="SFLD" id="SFLDS00029">
    <property type="entry name" value="Radical_SAM"/>
    <property type="match status" value="1"/>
</dbReference>
<keyword evidence="2" id="KW-0949">S-adenosyl-L-methionine</keyword>
<evidence type="ECO:0000256" key="5">
    <source>
        <dbReference type="ARBA" id="ARBA00023014"/>
    </source>
</evidence>
<dbReference type="Pfam" id="PF05402">
    <property type="entry name" value="PqqD"/>
    <property type="match status" value="1"/>
</dbReference>
<dbReference type="InterPro" id="IPR036724">
    <property type="entry name" value="Cobalamin-bd_sf"/>
</dbReference>
<dbReference type="PANTHER" id="PTHR43409">
    <property type="entry name" value="ANAEROBIC MAGNESIUM-PROTOPORPHYRIN IX MONOMETHYL ESTER CYCLASE-RELATED"/>
    <property type="match status" value="1"/>
</dbReference>
<name>A0A2P5PA91_9CHLR</name>
<reference evidence="6 7" key="1">
    <citation type="journal article" date="2017" name="ISME J.">
        <title>Grape pomace compost harbors organohalide-respiring Dehalogenimonas species with novel reductive dehalogenase genes.</title>
        <authorList>
            <person name="Yang Y."/>
            <person name="Higgins S.A."/>
            <person name="Yan J."/>
            <person name="Simsir B."/>
            <person name="Chourey K."/>
            <person name="Iyer R."/>
            <person name="Hettich R.L."/>
            <person name="Baldwin B."/>
            <person name="Ogles D.M."/>
            <person name="Loffler F.E."/>
        </authorList>
    </citation>
    <scope>NUCLEOTIDE SEQUENCE [LARGE SCALE GENOMIC DNA]</scope>
    <source>
        <strain evidence="6 7">GP</strain>
    </source>
</reference>
<evidence type="ECO:0000256" key="3">
    <source>
        <dbReference type="ARBA" id="ARBA00022723"/>
    </source>
</evidence>
<evidence type="ECO:0000256" key="4">
    <source>
        <dbReference type="ARBA" id="ARBA00023004"/>
    </source>
</evidence>
<dbReference type="EMBL" id="JQAN02000001">
    <property type="protein sequence ID" value="PPD59194.1"/>
    <property type="molecule type" value="Genomic_DNA"/>
</dbReference>